<feature type="compositionally biased region" description="Low complexity" evidence="4">
    <location>
        <begin position="3423"/>
        <end position="3436"/>
    </location>
</feature>
<dbReference type="Pfam" id="PF00501">
    <property type="entry name" value="AMP-binding"/>
    <property type="match status" value="6"/>
</dbReference>
<dbReference type="PANTHER" id="PTHR45527">
    <property type="entry name" value="NONRIBOSOMAL PEPTIDE SYNTHETASE"/>
    <property type="match status" value="1"/>
</dbReference>
<feature type="region of interest" description="Disordered" evidence="4">
    <location>
        <begin position="1"/>
        <end position="64"/>
    </location>
</feature>
<proteinExistence type="predicted"/>
<evidence type="ECO:0000256" key="1">
    <source>
        <dbReference type="ARBA" id="ARBA00001957"/>
    </source>
</evidence>
<dbReference type="InterPro" id="IPR020806">
    <property type="entry name" value="PKS_PP-bd"/>
</dbReference>
<dbReference type="InterPro" id="IPR000873">
    <property type="entry name" value="AMP-dep_synth/lig_dom"/>
</dbReference>
<keyword evidence="3" id="KW-0597">Phosphoprotein</keyword>
<dbReference type="InterPro" id="IPR006162">
    <property type="entry name" value="Ppantetheine_attach_site"/>
</dbReference>
<dbReference type="InterPro" id="IPR036736">
    <property type="entry name" value="ACP-like_sf"/>
</dbReference>
<reference evidence="6 7" key="1">
    <citation type="submission" date="2022-11" db="EMBL/GenBank/DDBJ databases">
        <title>Minimal conservation of predation-associated metabolite biosynthetic gene clusters underscores biosynthetic potential of Myxococcota including descriptions for ten novel species: Archangium lansinium sp. nov., Myxococcus landrumus sp. nov., Nannocystis bai.</title>
        <authorList>
            <person name="Ahearne A."/>
            <person name="Stevens C."/>
            <person name="Phillips K."/>
        </authorList>
    </citation>
    <scope>NUCLEOTIDE SEQUENCE [LARGE SCALE GENOMIC DNA]</scope>
    <source>
        <strain evidence="6 7">MIWBW</strain>
    </source>
</reference>
<evidence type="ECO:0000313" key="6">
    <source>
        <dbReference type="EMBL" id="MCY1075524.1"/>
    </source>
</evidence>
<dbReference type="InterPro" id="IPR023213">
    <property type="entry name" value="CAT-like_dom_sf"/>
</dbReference>
<feature type="region of interest" description="Disordered" evidence="4">
    <location>
        <begin position="2129"/>
        <end position="2151"/>
    </location>
</feature>
<keyword evidence="2" id="KW-0596">Phosphopantetheine</keyword>
<dbReference type="Gene3D" id="3.40.50.1820">
    <property type="entry name" value="alpha/beta hydrolase"/>
    <property type="match status" value="1"/>
</dbReference>
<dbReference type="NCBIfam" id="TIGR01733">
    <property type="entry name" value="AA-adenyl-dom"/>
    <property type="match status" value="6"/>
</dbReference>
<sequence length="6632" mass="722606">MASQKEFDQLTPGEKRALLKQLLERGPQGGTQSQGTSGVEPRPNVVRDAGPARRPANEPPVPSSAQERMWFLHQLAPGAASYNIPRAVELSGALEPQVLETALRQLLARHEALRSVFPSSEGRPLVALRPVPERVLATEDLTAEANPEARLQHRLHEEATRPFDVEHGPLYRFHLFRLAPDRHVFELVLHHLVLDGWSYNVLMRELGELYTALGQQRAPRLAPLPLEYADFAAWQRTPAATEREAPHLDYWKRQLAGAPHVLELPTDKPRPAVRLEEGVQTEPGLLPASLTESVRALCRERQVTPFMVFYAAFAALLYRYSRQTDFCVGTPVAGRTHLAVEGLVGLFINTVVLRGAVTFGTPFSTLLSQSREQVLAAYAHQEAPFERVVEALQVERSLGRTPLVQVMFDLYQEERSLAEALPGLSARPVHVDTGTSQFDLSLTVIESAAGFTLTVQYSTELFEARTVQRMLEHYLRILEHALRAPDTHVGALALLSTAEHEQVLRSFNDTERPFDSEATLVSLFLDQVARTPDAPAIVAPEGTLSFRELAEQSSRLASHLIAAGAQPESVVGLCLERSLDAVVSLLAIFMSGAGCLPLEASHPAARRAALLRQSGARLVVSRSELFSGVELAVPLVSPDVRASEAVLSAPPRRARAENLAYLLYTSGSTGEPKGAELTHRNVVHAFASFDPYYVTQPGDCWVACGSFSFDMHLEEVLFSLTRGARTVLREVGPLGLARDIVRHGITHSVLTPSSLTTALEEPGALEAFRSMKMIALGGEAIPEQLVQQFALSRTSLINAYGPTETTICVVAEQVLPGQPVRLGHPLERSRAYVLDEHGQPVPIGIPGELFIGGLGLGRGYRGRPDLTAERFVPDPFSSTPGARLYRTGDRVHWNADGSLSFLGRTDFQVKVRGVRVELEEVEAALLRQPGVRQAAVITRGAGRDMRLEAFLVLENESALASLRQSLGRALPEAMVPSRFHALPSLPFTTSGKVDRKALAALPVEAPESPSQGEPPRGPVEELLAQLFGQVLGVETVRREDNFFHLGGHSLSATRLVARVRQAFGAELPLTALFSSPTVAGLAQALSQRQGHGTAELPTPTPLPVNAHPVLSPAQERLWFIQQFQPDSSAYHMPEAVELSGPLDPSALEQALRWLLARHPVLRLAIPSNDGNPAPVLLPLPEQVLRHESPSSQSEAASRLRQEVDRPFDIARGPLYRCWLLKLAPERHVLLLVFHHLLVDGLSLDILMRELGQAYAAFLQQRQPSLPPPGLDNASVALWLRSQPVLSREDSQLSFWQRQLADAPALLQLPTDKPRPSVLSHQGGFCGYHPLPASLSRDLLSFCRQHQATPFMVLYAAFASLLHRYSGQDDLCVGTPVSGRTHPSTEGVVGLLLNTVVLRTRFQPDASFSSLLAQVRSSTLEAIAHQDVPFERLVSALGVERSTSHTPLFQVMFDLNRVEHSLASAFPSLQAVRRKLEFFNSPFELTLTAIESPEGYELFFQYSTELFEAGTVQRMLEHYLRLLEHALRAPDTHVGALALLPPSEREQVLRSFNDTERPFDSEATLVSLFLEQVARTPDAPAVVAPEGTLSFRELAERSSRLASQLIAAGAGPESVVGLCLERSLDAVVVPLAILMSGAGCLPLEASHPAARRAALLRQSGARLVVSRPELFSGVELAVPLVSPDAGANETVRPAAPHRARAENLAYLLYTSGSTGEPKGVELTHRNLVHAFAAFDAYYATRPGDCWAASTSPSFDVHLEELFFSLTRGARTVLREVGPLGLARDILRHGITHVPITPSSLATALEEPGALEAFRSLQVLILGGEALPEQIVQQLAPTRTSLLNMYGPTETTLGIISERVRPGQPVRLGRPLERSRAYVLDEHGQPVPIGVPGELFIGGQGLGRGYRGRPDLTAERFVPDPFSGAPSARLYRTGDRVRWNADGSLSFLGRTDFQVKVRGVRIELEEVETALLRQPGVRQAAVITRGAGRDMRLEAFLVLENESALASLRQSLGRALPEAMVPSRLHALPSLPFTTSGKVDRKALTALAVDAGPLASEGEAPRGPVEELLAQLFSQVLGVETVCREDSFFHLGGHSLSATRLVARVRQAFGVELPLTSLFSSPTVAGLAQELSQRQGHGTAELPAPTPRPADAPPVLSPAQERLWFIQQLKPDSSAYHMPEAVELSGPLDSSALEQALRWLLARHPVLRLAVPSHDGAPAPVLLPIPEHVLRHESANEPSNAEALDRWLREKSLEPFAMERGPLYRCWLLKLAPECHVLLLVFHHLLVDGLSLDILMRELGQAYSAFLQKQQPALAPPGLDNASVALWLRSQPVLSREDSQLSFWQRQLADAPALLQLPTDKPRPSVLSHQGGFSGFHPLPASLSRDLRDFCRQHQATPFMVLYAAFASLLHRYSGQDDFCVGTPVSGRTHPSTEGVVGLLLNTVVLRTRFQPDASFSSLVSHVRASSLESFAHQDVPFERLVSALGVERSTSHTPLFQVVFNLNRVEHSLASAFPGLQARPLQPDALGSPFELSFVVTESAQGYTLACRYSTELFEAGTLQRLLSHYEQLLTHALRAPDTRIGALPLLTDAERHRLLVEWNQTHASNSTDACLHTLIEAQVVRAPHVAAVRLGDEVLTYGELNRRANQLAHQLRRLGVGPEVRVGLCLERSVEQVVAVLAILKAGGAYVPFEPSTPKERLAFMLRDSRAPVLITRRKLADGLSAQDVRLLCLDTHGPELAREPESNPLPLSGPEHLAYVIYTSGSTGMPKGVMIQHRSVVNLLAALETAIYAGSQAPLRVSLNAPLSFDASVKQLIQLAHGHTLCIMPEEARGDVSAMLSYIERYQLDVLDCSPAHLRLLLDEGLGTRPESTPRRVLVGGEALSASTWAVLAHHPRISFFNVYGPTECTVDTTACAASSRPEGPTIGRPLRNVRVYVLDQNLHPVPVGVPGELFIGGAGLGRGYQERPDLTAEKFIPDPFSSTPGARLYRTGDLVRYLPDGHIEYLDRIDFQVKVRGFRIELGEVEAVLGRHPAVSEAAVVVHEASGDKRLVAFLVPRSEPVPEGELRAWLRQSLPEYMVPAALVPLERMPLSRHGKVDRKALAALAVDASPMVTEGEAPRGPVEELLAQLFGQVLGVETVRREDDFFHLGGHSLSATRLVSRVRQSFGVELPLVALFTSPTVAGLARELSQRQGHGMAGLSAPTPRPADAPPVLSFAQERMWFLQQLRPDSHAYHIDGAVEVEGPLQADVLEQALRWLLERHPVLRLAVPSQEGNPAPVLLPVPGQVLRQESLAERLDAKERLAERLRQEVDRPFDMAQGPLFRFWLWRLSPERHALLLVFHHLLVDGLSMGILLRELGQAYAAFLLHQPPSLPAPLLDNSDVAAWQRTPALLAREEAQLRFWRSQLEDAPRLLQLPTDKPRPSVLSDSGSSTSSLRLPDSLSHALGVLCRQHQVTPFMALYAAFSALLSRYCGQQDLCVGVPVSGRTHPSSEQVVGLFVNTLVLRSQPRPDSSFASLLAQVRASSLDAFAHQDVPFEKLISHLGVERSPNHSPLFQVMFDLNRVEHSLADALPGLQVRPLKQDILSSPFDLSLTAIESPEGYEFFFQYSTELFEAGTVQRMLEHYLRLLEHALRAPDTRLDALSLLAPSERQQVLFSFNDTQRPFDSEATVVSLFLDQVARTPEAPAIVAPEGTLSFRELAEQSSRLAAHLIAAGAGPESVVGLCLERSLDAVVSLFAIFMSGAGCLPLEASHPAARRAALLRQSGARLVLSRTNLFSGVTLEVPLVSPDVRATEAVLSTPPRRARAENLAYLLYTSGSTGEPKGVELTHRNVVHCFAAFDPYYATRPGDCWACSGSLSFDIHLEEVLFSLTRGARTVLREVGPLGLGRDIVHHGITHTVITPSSLATALEEPDALEAFRSLKVLVTGGEVLPDPLVQQLALTKTKLVNTYGPTETSINVVAEFTPLDRPVRLGRPLDRCRIYVLDERGEPVPPGVPGELFIGGTPLGRGYRGRPELTAERFLPDPFSGDPGARLYRTGDRVRWNSDGSLSFLGRTDFQVKVRGVRIELEEVEAALLRQPGVRQAAVIIRGSGRDMRLEAFLVLENESALASLRQSLARALPEAMVPSRFHALPSLPFTTSGKVDRKALAALPVEAPESPSQGEAPRGPVEELLAQLFGQVLSVETVRREDDFFHLGGHSLSATRLVARVRQAFGVELPLTALFSSPTVAGLAHEVSQRQGHDTAELPAPTPRPADAPPVLSFAQERMWFLQQLQPDSHAYHIDGAVEVEGPLQADVLEQALRWLLARHPVLRLAVPSQEGNPAPVLLPVPERVLHLESLAGLPEAASRLTARLRQEADKPFDMAQGPLYRFWLWRLSPGRHALLLVFHHLLVDGLSLDILMRELGQAYAAFLQHQPPSLPAPLLDNSDVAAWQRTPALLSREEAQLRFWRSQLEDAPRLLQLPTDKPRPSLLSDSGSSTASLRLSESLSQALGALCRQHQVTPFMALYAAFSALLSRYCGQQDLCVGVPVSGRTHPSSEQVVGLFVNTLVLRSQPQPDASFASLLAQVRTTALDAFAHQDVPFEKLISHLGVERSSNRSPLIQVAFVWNRIGQSMSDALPGLATRSIELSSTASKFDLALIVLENGPSLEISADFSTELFEASTVQRMLEHYLRLLEHALHAPDTRLEALPLLSGEEREHVVRSFNDTWRPFETGTTYASLFQAQAARAPEAPALLARDGALTYRQLDERATALAHQLAALGAGPESVIGVCLERSSELLVSLLAILKAGAAYLPLEVAHPASRRTALLRSAGARLVVARPESFPEPVEGLTCVAPDAHRASAPLRPAAPENLALVLFTSGSTGEPKAVALTHRNLCHLFAAADTGYPSRPGDTTLAAASVAFDVHVAELLYPLARGARIVLRETGPLGMARDILQHRATHLLATPSVLSAALEEPEAPEALRVLSYLQLGGEAPPESLVQRLATGQLRLLNGYGPSENTCFTTLSPLRPGAPIRLGRPLDRVRLYVVDGLGQPTPPGVPGELYIGGEGLARGYHGRPGLTAERFVPDALSGTPGARLYRTGDRVRWNEDGTLGFLGRTDFQVKVRGVRIELEEVEAALLRQPGVRQAAVLARQHGRELRLEGFIARADATSGDAEALRQALASVLPDAMVPSRLIVLPQLPLTANGKVDRKALAALPVEQSEAASPGEPPRGPVEELLAQLFSQVLGVETVRREDDFFHLGGHSLSATRLVARVRQAFGVELPLTAFFSAPTVAGLAARLGTAPGRKAERLLPPEGERPTSVPPSLVQERLWYALQLPEAPPFVVMIASVLEGALDAAALEAAIVGVVERNETLRSTFILRGETLLVQVDTAARPRLLRTDLSHLPPEESLAVANDIATRHGRQHFELARGPLYRFELLQLDTAGTRHVLIASLSHLVMDGLGMQSFLGELARAYHATLAGQSPALPPALVQYSDFARWQRGPEHLRQVEESLESWKQALANAPPVLDLPLDFPRRAPALNANMRPVRLTLGAGSVAALKTLARQEGVSTFTAMLALTQAWLHRLSGQEHVVVASPFSGRLLPETERMVGYFANVLPLCTDLSGELSFRALLKRTRDVVLHATTHQEIPFKRIVDVAQPDADRTAPPLAQALLMLDTFSAPGFAGLAMSDLAGEGIIPAYDVVVHLLEKSGSMECTLATDGALFTPRTAERMSGAFEQLFSEVVRAPDAPLSRLALLPASQRQQVLEALDGGTQQVPAGACIHTLFEAQVRRTPEAPAVAHGTTTWSYAELNARANLLASRLVASGLRPEERVGVVMEPSAQGLAVLLGILKAGGAYVPLDPGWPEPRKRLALERAGARTLWVDAALKEAHEGLVSLVEVPPQPEQIPGELGPGPRTVSDAQLAYIIFTSGSTGEPKGVMVEHRSVVNHNLAIAARFGLRPGDRMLQFAPLSFDAAAEDLYPPLAVGATVVMRNGLVPAHALTPSLEQEDITIISLPPTYIEEWVRQMDALGQRVPSRLRLLAPGGDVLKRETYEAWLRVGGAHAPWLNVYGPTECTITSATCDIPGAEGVGTDVTFPIGRPIPRVRFYLLDEHLEPVLPGLPGKVYIAGAALSRGYLGAPDMTAERFLPDLFSAEPGARMYHTGDLARLQPDGRLRFLGRADHQVKIRGFRIELSEIENCLRRFPKVEEAVVLARTSAAGLQQLCAWVQAPTSVGADALRSHVAAELPAYMVPAAFVVMEQLPINNNGKVDRRALPSPEAAPAAPTETPAASQELAFRSTLEMRLQRLWSEVLHQPEVGPGDDFFQIGGDSLLAMRLLGRMEEEFGMPVPLATLFQNPVLKDAADALAELLAEGGALSSVVPLHGPDVPADAPAIFLFHPGDGELHYYRHLTPLLEPHLRCFGIQAPETLSPRTFATFAERIEEYVADIRAIQPQGPYRLLGHSFGGYPAYGVAAALEAAGERVELLAMMDTITDHVMKEVEPVQLAPDLAIAKMFEVLSEELERELAPLPQDERWERVATRARDTGAVAAHFTGKDLARLSRMLELLPPQIPGWPVPELPHARLRFFRASSTPTQDETLGWSRYVPRERIDVVLLPGGHSSALEHPGVKDFVARLLAMVGVCGEQAAG</sequence>
<feature type="domain" description="Carrier" evidence="5">
    <location>
        <begin position="5211"/>
        <end position="5286"/>
    </location>
</feature>
<evidence type="ECO:0000259" key="5">
    <source>
        <dbReference type="PROSITE" id="PS50075"/>
    </source>
</evidence>
<feature type="domain" description="Carrier" evidence="5">
    <location>
        <begin position="4165"/>
        <end position="4240"/>
    </location>
</feature>
<dbReference type="InterPro" id="IPR001242">
    <property type="entry name" value="Condensation_dom"/>
</dbReference>
<dbReference type="SUPFAM" id="SSF53474">
    <property type="entry name" value="alpha/beta-Hydrolases"/>
    <property type="match status" value="1"/>
</dbReference>
<dbReference type="SUPFAM" id="SSF47336">
    <property type="entry name" value="ACP-like"/>
    <property type="match status" value="6"/>
</dbReference>
<protein>
    <submittedName>
        <fullName evidence="6">Non-ribosomal peptide synthase/polyketide synthase</fullName>
    </submittedName>
</protein>
<feature type="region of interest" description="Disordered" evidence="4">
    <location>
        <begin position="3413"/>
        <end position="3436"/>
    </location>
</feature>
<dbReference type="Gene3D" id="3.40.50.12780">
    <property type="entry name" value="N-terminal domain of ligase-like"/>
    <property type="match status" value="5"/>
</dbReference>
<dbReference type="CDD" id="cd19531">
    <property type="entry name" value="LCL_NRPS-like"/>
    <property type="match status" value="6"/>
</dbReference>
<dbReference type="InterPro" id="IPR009081">
    <property type="entry name" value="PP-bd_ACP"/>
</dbReference>
<dbReference type="Gene3D" id="3.40.50.980">
    <property type="match status" value="2"/>
</dbReference>
<feature type="domain" description="Carrier" evidence="5">
    <location>
        <begin position="2058"/>
        <end position="2133"/>
    </location>
</feature>
<dbReference type="Gene3D" id="3.30.559.30">
    <property type="entry name" value="Nonribosomal peptide synthetase, condensation domain"/>
    <property type="match status" value="6"/>
</dbReference>
<evidence type="ECO:0000313" key="7">
    <source>
        <dbReference type="Proteomes" id="UP001207654"/>
    </source>
</evidence>
<dbReference type="Gene3D" id="3.30.300.30">
    <property type="match status" value="6"/>
</dbReference>
<feature type="domain" description="Carrier" evidence="5">
    <location>
        <begin position="1014"/>
        <end position="1089"/>
    </location>
</feature>
<name>A0ABT4A1K6_9BACT</name>
<dbReference type="Pfam" id="PF00668">
    <property type="entry name" value="Condensation"/>
    <property type="match status" value="6"/>
</dbReference>
<dbReference type="InterPro" id="IPR020845">
    <property type="entry name" value="AMP-binding_CS"/>
</dbReference>
<dbReference type="NCBIfam" id="NF004282">
    <property type="entry name" value="PRK05691.1"/>
    <property type="match status" value="5"/>
</dbReference>
<dbReference type="Gene3D" id="2.30.38.10">
    <property type="entry name" value="Luciferase, Domain 3"/>
    <property type="match status" value="1"/>
</dbReference>
<dbReference type="Gene3D" id="1.10.1200.10">
    <property type="entry name" value="ACP-like"/>
    <property type="match status" value="6"/>
</dbReference>
<comment type="cofactor">
    <cofactor evidence="1">
        <name>pantetheine 4'-phosphate</name>
        <dbReference type="ChEBI" id="CHEBI:47942"/>
    </cofactor>
</comment>
<feature type="region of interest" description="Disordered" evidence="4">
    <location>
        <begin position="6252"/>
        <end position="6274"/>
    </location>
</feature>
<feature type="compositionally biased region" description="Basic and acidic residues" evidence="4">
    <location>
        <begin position="1"/>
        <end position="17"/>
    </location>
</feature>
<dbReference type="SUPFAM" id="SSF56801">
    <property type="entry name" value="Acetyl-CoA synthetase-like"/>
    <property type="match status" value="6"/>
</dbReference>
<evidence type="ECO:0000256" key="3">
    <source>
        <dbReference type="ARBA" id="ARBA00022553"/>
    </source>
</evidence>
<feature type="compositionally biased region" description="Low complexity" evidence="4">
    <location>
        <begin position="6259"/>
        <end position="6274"/>
    </location>
</feature>
<dbReference type="SUPFAM" id="SSF52777">
    <property type="entry name" value="CoA-dependent acyltransferases"/>
    <property type="match status" value="12"/>
</dbReference>
<feature type="domain" description="Carrier" evidence="5">
    <location>
        <begin position="3117"/>
        <end position="3192"/>
    </location>
</feature>
<dbReference type="Pfam" id="PF00975">
    <property type="entry name" value="Thioesterase"/>
    <property type="match status" value="1"/>
</dbReference>
<dbReference type="SMART" id="SM00823">
    <property type="entry name" value="PKS_PP"/>
    <property type="match status" value="6"/>
</dbReference>
<dbReference type="PROSITE" id="PS00012">
    <property type="entry name" value="PHOSPHOPANTETHEINE"/>
    <property type="match status" value="6"/>
</dbReference>
<keyword evidence="7" id="KW-1185">Reference proteome</keyword>
<dbReference type="InterPro" id="IPR029058">
    <property type="entry name" value="AB_hydrolase_fold"/>
</dbReference>
<dbReference type="RefSeq" id="WP_267534455.1">
    <property type="nucleotide sequence ID" value="NZ_JAPNKA010000001.1"/>
</dbReference>
<dbReference type="InterPro" id="IPR042099">
    <property type="entry name" value="ANL_N_sf"/>
</dbReference>
<feature type="domain" description="Carrier" evidence="5">
    <location>
        <begin position="6279"/>
        <end position="6354"/>
    </location>
</feature>
<comment type="caution">
    <text evidence="6">The sequence shown here is derived from an EMBL/GenBank/DDBJ whole genome shotgun (WGS) entry which is preliminary data.</text>
</comment>
<dbReference type="InterPro" id="IPR001031">
    <property type="entry name" value="Thioesterase"/>
</dbReference>
<organism evidence="6 7">
    <name type="scientific">Archangium lansingense</name>
    <dbReference type="NCBI Taxonomy" id="2995310"/>
    <lineage>
        <taxon>Bacteria</taxon>
        <taxon>Pseudomonadati</taxon>
        <taxon>Myxococcota</taxon>
        <taxon>Myxococcia</taxon>
        <taxon>Myxococcales</taxon>
        <taxon>Cystobacterineae</taxon>
        <taxon>Archangiaceae</taxon>
        <taxon>Archangium</taxon>
    </lineage>
</organism>
<dbReference type="InterPro" id="IPR025110">
    <property type="entry name" value="AMP-bd_C"/>
</dbReference>
<evidence type="ECO:0000256" key="2">
    <source>
        <dbReference type="ARBA" id="ARBA00022450"/>
    </source>
</evidence>
<dbReference type="NCBIfam" id="NF003417">
    <property type="entry name" value="PRK04813.1"/>
    <property type="match status" value="6"/>
</dbReference>
<dbReference type="InterPro" id="IPR045851">
    <property type="entry name" value="AMP-bd_C_sf"/>
</dbReference>
<dbReference type="Gene3D" id="3.30.559.10">
    <property type="entry name" value="Chloramphenicol acetyltransferase-like domain"/>
    <property type="match status" value="6"/>
</dbReference>
<accession>A0ABT4A1K6</accession>
<dbReference type="Pfam" id="PF00550">
    <property type="entry name" value="PP-binding"/>
    <property type="match status" value="6"/>
</dbReference>
<dbReference type="PROSITE" id="PS00455">
    <property type="entry name" value="AMP_BINDING"/>
    <property type="match status" value="6"/>
</dbReference>
<feature type="compositionally biased region" description="Pro residues" evidence="4">
    <location>
        <begin position="2142"/>
        <end position="2151"/>
    </location>
</feature>
<evidence type="ECO:0000256" key="4">
    <source>
        <dbReference type="SAM" id="MobiDB-lite"/>
    </source>
</evidence>
<dbReference type="PROSITE" id="PS50075">
    <property type="entry name" value="CARRIER"/>
    <property type="match status" value="6"/>
</dbReference>
<dbReference type="PANTHER" id="PTHR45527:SF1">
    <property type="entry name" value="FATTY ACID SYNTHASE"/>
    <property type="match status" value="1"/>
</dbReference>
<dbReference type="EMBL" id="JAPNKA010000001">
    <property type="protein sequence ID" value="MCY1075524.1"/>
    <property type="molecule type" value="Genomic_DNA"/>
</dbReference>
<dbReference type="CDD" id="cd05930">
    <property type="entry name" value="A_NRPS"/>
    <property type="match status" value="6"/>
</dbReference>
<dbReference type="Proteomes" id="UP001207654">
    <property type="component" value="Unassembled WGS sequence"/>
</dbReference>
<dbReference type="Pfam" id="PF13193">
    <property type="entry name" value="AMP-binding_C"/>
    <property type="match status" value="6"/>
</dbReference>
<gene>
    <name evidence="6" type="ORF">OV287_13615</name>
</gene>
<dbReference type="InterPro" id="IPR010071">
    <property type="entry name" value="AA_adenyl_dom"/>
</dbReference>